<dbReference type="RefSeq" id="WP_183463008.1">
    <property type="nucleotide sequence ID" value="NZ_JACHWZ010000024.1"/>
</dbReference>
<dbReference type="Proteomes" id="UP000535937">
    <property type="component" value="Unassembled WGS sequence"/>
</dbReference>
<protein>
    <recommendedName>
        <fullName evidence="3">CENP-V/GFA domain-containing protein</fullName>
    </recommendedName>
</protein>
<dbReference type="InterPro" id="IPR046149">
    <property type="entry name" value="DUF6151"/>
</dbReference>
<evidence type="ECO:0000313" key="1">
    <source>
        <dbReference type="EMBL" id="MBB3063117.1"/>
    </source>
</evidence>
<sequence>MVNIKLKCSCSAVEGKVVGISPNTGTRLVCYCDDCQAFARYLGREKEIADQNGGTDIFQLPPSRIEISKGKEQLRCMRLTPKGMNRWYTDCCKTPIGNTVSGGMPFVGMIHNFMDNAKSRDTDLGPVLGHVQTKFAKGILPRAQSFGSSAGYHLAFPAQNTYSQIARSGPALSVF</sequence>
<dbReference type="EMBL" id="JACHWZ010000024">
    <property type="protein sequence ID" value="MBB3063117.1"/>
    <property type="molecule type" value="Genomic_DNA"/>
</dbReference>
<dbReference type="Gene3D" id="2.170.150.70">
    <property type="match status" value="1"/>
</dbReference>
<comment type="caution">
    <text evidence="1">The sequence shown here is derived from an EMBL/GenBank/DDBJ whole genome shotgun (WGS) entry which is preliminary data.</text>
</comment>
<accession>A0A7W4ZAT1</accession>
<evidence type="ECO:0008006" key="3">
    <source>
        <dbReference type="Google" id="ProtNLM"/>
    </source>
</evidence>
<reference evidence="1 2" key="1">
    <citation type="submission" date="2020-08" db="EMBL/GenBank/DDBJ databases">
        <title>Genomic Encyclopedia of Type Strains, Phase III (KMG-III): the genomes of soil and plant-associated and newly described type strains.</title>
        <authorList>
            <person name="Whitman W."/>
        </authorList>
    </citation>
    <scope>NUCLEOTIDE SEQUENCE [LARGE SCALE GENOMIC DNA]</scope>
    <source>
        <strain evidence="1 2">CECT 8799</strain>
    </source>
</reference>
<gene>
    <name evidence="1" type="ORF">FHS09_003969</name>
</gene>
<organism evidence="1 2">
    <name type="scientific">Microbulbifer rhizosphaerae</name>
    <dbReference type="NCBI Taxonomy" id="1562603"/>
    <lineage>
        <taxon>Bacteria</taxon>
        <taxon>Pseudomonadati</taxon>
        <taxon>Pseudomonadota</taxon>
        <taxon>Gammaproteobacteria</taxon>
        <taxon>Cellvibrionales</taxon>
        <taxon>Microbulbiferaceae</taxon>
        <taxon>Microbulbifer</taxon>
    </lineage>
</organism>
<evidence type="ECO:0000313" key="2">
    <source>
        <dbReference type="Proteomes" id="UP000535937"/>
    </source>
</evidence>
<proteinExistence type="predicted"/>
<dbReference type="AlphaFoldDB" id="A0A7W4ZAT1"/>
<dbReference type="Pfam" id="PF19648">
    <property type="entry name" value="DUF6151"/>
    <property type="match status" value="1"/>
</dbReference>
<keyword evidence="2" id="KW-1185">Reference proteome</keyword>
<name>A0A7W4ZAT1_9GAMM</name>